<protein>
    <recommendedName>
        <fullName evidence="3">Nucleic acid-binding protein</fullName>
    </recommendedName>
</protein>
<sequence>MGPLTTIRTTTGLSSLLEISLIDNTYYNEPMTLTIWNGTFNKYHDILTTEFEEDTILMASGLRIKIFRGKHILETTTFTELSFSTSAIEEANKLLLWYKLRAIIEDNTDRINVFYLTNTLKLFYTNL</sequence>
<organism evidence="1 2">
    <name type="scientific">Apostasia shenzhenica</name>
    <dbReference type="NCBI Taxonomy" id="1088818"/>
    <lineage>
        <taxon>Eukaryota</taxon>
        <taxon>Viridiplantae</taxon>
        <taxon>Streptophyta</taxon>
        <taxon>Embryophyta</taxon>
        <taxon>Tracheophyta</taxon>
        <taxon>Spermatophyta</taxon>
        <taxon>Magnoliopsida</taxon>
        <taxon>Liliopsida</taxon>
        <taxon>Asparagales</taxon>
        <taxon>Orchidaceae</taxon>
        <taxon>Apostasioideae</taxon>
        <taxon>Apostasia</taxon>
    </lineage>
</organism>
<dbReference type="SUPFAM" id="SSF50249">
    <property type="entry name" value="Nucleic acid-binding proteins"/>
    <property type="match status" value="1"/>
</dbReference>
<evidence type="ECO:0000313" key="1">
    <source>
        <dbReference type="EMBL" id="PKA59786.1"/>
    </source>
</evidence>
<dbReference type="EMBL" id="KZ451944">
    <property type="protein sequence ID" value="PKA59786.1"/>
    <property type="molecule type" value="Genomic_DNA"/>
</dbReference>
<accession>A0A2I0AW90</accession>
<keyword evidence="2" id="KW-1185">Reference proteome</keyword>
<dbReference type="Gene3D" id="2.40.50.140">
    <property type="entry name" value="Nucleic acid-binding proteins"/>
    <property type="match status" value="1"/>
</dbReference>
<evidence type="ECO:0000313" key="2">
    <source>
        <dbReference type="Proteomes" id="UP000236161"/>
    </source>
</evidence>
<dbReference type="InterPro" id="IPR012340">
    <property type="entry name" value="NA-bd_OB-fold"/>
</dbReference>
<evidence type="ECO:0008006" key="3">
    <source>
        <dbReference type="Google" id="ProtNLM"/>
    </source>
</evidence>
<proteinExistence type="predicted"/>
<name>A0A2I0AW90_9ASPA</name>
<gene>
    <name evidence="1" type="ORF">AXF42_Ash011910</name>
</gene>
<dbReference type="AlphaFoldDB" id="A0A2I0AW90"/>
<dbReference type="Proteomes" id="UP000236161">
    <property type="component" value="Unassembled WGS sequence"/>
</dbReference>
<reference evidence="1 2" key="1">
    <citation type="journal article" date="2017" name="Nature">
        <title>The Apostasia genome and the evolution of orchids.</title>
        <authorList>
            <person name="Zhang G.Q."/>
            <person name="Liu K.W."/>
            <person name="Li Z."/>
            <person name="Lohaus R."/>
            <person name="Hsiao Y.Y."/>
            <person name="Niu S.C."/>
            <person name="Wang J.Y."/>
            <person name="Lin Y.C."/>
            <person name="Xu Q."/>
            <person name="Chen L.J."/>
            <person name="Yoshida K."/>
            <person name="Fujiwara S."/>
            <person name="Wang Z.W."/>
            <person name="Zhang Y.Q."/>
            <person name="Mitsuda N."/>
            <person name="Wang M."/>
            <person name="Liu G.H."/>
            <person name="Pecoraro L."/>
            <person name="Huang H.X."/>
            <person name="Xiao X.J."/>
            <person name="Lin M."/>
            <person name="Wu X.Y."/>
            <person name="Wu W.L."/>
            <person name="Chen Y.Y."/>
            <person name="Chang S.B."/>
            <person name="Sakamoto S."/>
            <person name="Ohme-Takagi M."/>
            <person name="Yagi M."/>
            <person name="Zeng S.J."/>
            <person name="Shen C.Y."/>
            <person name="Yeh C.M."/>
            <person name="Luo Y.B."/>
            <person name="Tsai W.C."/>
            <person name="Van de Peer Y."/>
            <person name="Liu Z.J."/>
        </authorList>
    </citation>
    <scope>NUCLEOTIDE SEQUENCE [LARGE SCALE GENOMIC DNA]</scope>
    <source>
        <strain evidence="2">cv. Shenzhen</strain>
        <tissue evidence="1">Stem</tissue>
    </source>
</reference>